<evidence type="ECO:0000313" key="6">
    <source>
        <dbReference type="EMBL" id="CAG9326804.1"/>
    </source>
</evidence>
<dbReference type="Gene3D" id="3.30.40.10">
    <property type="entry name" value="Zinc/RING finger domain, C3HC4 (zinc finger)"/>
    <property type="match status" value="1"/>
</dbReference>
<evidence type="ECO:0000313" key="7">
    <source>
        <dbReference type="Proteomes" id="UP001162131"/>
    </source>
</evidence>
<dbReference type="GO" id="GO:0061630">
    <property type="term" value="F:ubiquitin protein ligase activity"/>
    <property type="evidence" value="ECO:0007669"/>
    <property type="project" value="TreeGrafter"/>
</dbReference>
<dbReference type="InterPro" id="IPR001841">
    <property type="entry name" value="Znf_RING"/>
</dbReference>
<dbReference type="InterPro" id="IPR017907">
    <property type="entry name" value="Znf_RING_CS"/>
</dbReference>
<dbReference type="GO" id="GO:0016567">
    <property type="term" value="P:protein ubiquitination"/>
    <property type="evidence" value="ECO:0007669"/>
    <property type="project" value="TreeGrafter"/>
</dbReference>
<evidence type="ECO:0000256" key="4">
    <source>
        <dbReference type="PROSITE-ProRule" id="PRU00175"/>
    </source>
</evidence>
<reference evidence="6" key="1">
    <citation type="submission" date="2021-09" db="EMBL/GenBank/DDBJ databases">
        <authorList>
            <consortium name="AG Swart"/>
            <person name="Singh M."/>
            <person name="Singh A."/>
            <person name="Seah K."/>
            <person name="Emmerich C."/>
        </authorList>
    </citation>
    <scope>NUCLEOTIDE SEQUENCE</scope>
    <source>
        <strain evidence="6">ATCC30299</strain>
    </source>
</reference>
<proteinExistence type="predicted"/>
<evidence type="ECO:0000256" key="2">
    <source>
        <dbReference type="ARBA" id="ARBA00022771"/>
    </source>
</evidence>
<dbReference type="PANTHER" id="PTHR22791:SF34">
    <property type="entry name" value="RING-TYPE DOMAIN-CONTAINING PROTEIN"/>
    <property type="match status" value="1"/>
</dbReference>
<comment type="caution">
    <text evidence="6">The sequence shown here is derived from an EMBL/GenBank/DDBJ whole genome shotgun (WGS) entry which is preliminary data.</text>
</comment>
<name>A0AAU9JP84_9CILI</name>
<evidence type="ECO:0000256" key="1">
    <source>
        <dbReference type="ARBA" id="ARBA00022723"/>
    </source>
</evidence>
<dbReference type="SMART" id="SM00184">
    <property type="entry name" value="RING"/>
    <property type="match status" value="1"/>
</dbReference>
<keyword evidence="2 4" id="KW-0863">Zinc-finger</keyword>
<dbReference type="Pfam" id="PF14634">
    <property type="entry name" value="zf-RING_5"/>
    <property type="match status" value="1"/>
</dbReference>
<accession>A0AAU9JP84</accession>
<evidence type="ECO:0000256" key="3">
    <source>
        <dbReference type="ARBA" id="ARBA00022833"/>
    </source>
</evidence>
<keyword evidence="7" id="KW-1185">Reference proteome</keyword>
<evidence type="ECO:0000259" key="5">
    <source>
        <dbReference type="PROSITE" id="PS50089"/>
    </source>
</evidence>
<dbReference type="InterPro" id="IPR013083">
    <property type="entry name" value="Znf_RING/FYVE/PHD"/>
</dbReference>
<gene>
    <name evidence="6" type="ORF">BSTOLATCC_MIC42070</name>
</gene>
<dbReference type="GO" id="GO:0008270">
    <property type="term" value="F:zinc ion binding"/>
    <property type="evidence" value="ECO:0007669"/>
    <property type="project" value="UniProtKB-KW"/>
</dbReference>
<organism evidence="6 7">
    <name type="scientific">Blepharisma stoltei</name>
    <dbReference type="NCBI Taxonomy" id="1481888"/>
    <lineage>
        <taxon>Eukaryota</taxon>
        <taxon>Sar</taxon>
        <taxon>Alveolata</taxon>
        <taxon>Ciliophora</taxon>
        <taxon>Postciliodesmatophora</taxon>
        <taxon>Heterotrichea</taxon>
        <taxon>Heterotrichida</taxon>
        <taxon>Blepharismidae</taxon>
        <taxon>Blepharisma</taxon>
    </lineage>
</organism>
<dbReference type="InterPro" id="IPR051435">
    <property type="entry name" value="RING_finger_E3_ubiq-ligases"/>
</dbReference>
<dbReference type="PANTHER" id="PTHR22791">
    <property type="entry name" value="RING-TYPE DOMAIN-CONTAINING PROTEIN"/>
    <property type="match status" value="1"/>
</dbReference>
<protein>
    <recommendedName>
        <fullName evidence="5">RING-type domain-containing protein</fullName>
    </recommendedName>
</protein>
<keyword evidence="1" id="KW-0479">Metal-binding</keyword>
<keyword evidence="3" id="KW-0862">Zinc</keyword>
<sequence length="370" mass="42655">MEGTMRECLLCTELYNDNINKPKVLACGHTFCEACLIKTLKLSQPCPMCQKEIREISVSRIPTNFALIPNNPTPKPKVTNNAQFAQKYDTHGGYPAQWNPYSNVATRSVPIVNAQQDRALQEERKQMQSFANTKVKEFSEFDETLEKSKQSLKKWCAYANDINLKSRSQLLEKIQKAKQFIDEVEKWCIEGSQSCIDYNIGIVNESISIIDTKRKAVLNCLGILQNVLRGINIDKNTLNSQLSQISTNEVPGVDVEFYTNVYESSWNYTIASPQSSLNKYKIKEFEVMSTTPKVVENFENYEWHTIDPKTGDRRQERYIEEQIELGYKNREPKRKIINKFGFVIATIDYANKTFILKKSKKLLTLQRVQV</sequence>
<dbReference type="SUPFAM" id="SSF57850">
    <property type="entry name" value="RING/U-box"/>
    <property type="match status" value="1"/>
</dbReference>
<dbReference type="PROSITE" id="PS50089">
    <property type="entry name" value="ZF_RING_2"/>
    <property type="match status" value="1"/>
</dbReference>
<dbReference type="EMBL" id="CAJZBQ010000041">
    <property type="protein sequence ID" value="CAG9326804.1"/>
    <property type="molecule type" value="Genomic_DNA"/>
</dbReference>
<dbReference type="PROSITE" id="PS00518">
    <property type="entry name" value="ZF_RING_1"/>
    <property type="match status" value="1"/>
</dbReference>
<feature type="domain" description="RING-type" evidence="5">
    <location>
        <begin position="8"/>
        <end position="50"/>
    </location>
</feature>
<dbReference type="Proteomes" id="UP001162131">
    <property type="component" value="Unassembled WGS sequence"/>
</dbReference>
<dbReference type="AlphaFoldDB" id="A0AAU9JP84"/>